<name>A0A655FZ46_MYCTX</name>
<proteinExistence type="predicted"/>
<evidence type="ECO:0000313" key="1">
    <source>
        <dbReference type="EMBL" id="CNX01085.1"/>
    </source>
</evidence>
<dbReference type="EMBL" id="CQQC01002607">
    <property type="protein sequence ID" value="CNX01085.1"/>
    <property type="molecule type" value="Genomic_DNA"/>
</dbReference>
<gene>
    <name evidence="1" type="ORF">ERS007661_04410</name>
</gene>
<evidence type="ECO:0000313" key="2">
    <source>
        <dbReference type="Proteomes" id="UP000039217"/>
    </source>
</evidence>
<accession>A0A655FZ46</accession>
<organism evidence="1 2">
    <name type="scientific">Mycobacterium tuberculosis</name>
    <dbReference type="NCBI Taxonomy" id="1773"/>
    <lineage>
        <taxon>Bacteria</taxon>
        <taxon>Bacillati</taxon>
        <taxon>Actinomycetota</taxon>
        <taxon>Actinomycetes</taxon>
        <taxon>Mycobacteriales</taxon>
        <taxon>Mycobacteriaceae</taxon>
        <taxon>Mycobacterium</taxon>
        <taxon>Mycobacterium tuberculosis complex</taxon>
    </lineage>
</organism>
<dbReference type="AlphaFoldDB" id="A0A655FZ46"/>
<dbReference type="Proteomes" id="UP000039217">
    <property type="component" value="Unassembled WGS sequence"/>
</dbReference>
<protein>
    <submittedName>
        <fullName evidence="1">Uncharacterized protein</fullName>
    </submittedName>
</protein>
<reference evidence="1 2" key="1">
    <citation type="submission" date="2015-03" db="EMBL/GenBank/DDBJ databases">
        <authorList>
            <consortium name="Pathogen Informatics"/>
        </authorList>
    </citation>
    <scope>NUCLEOTIDE SEQUENCE [LARGE SCALE GENOMIC DNA]</scope>
    <source>
        <strain evidence="1 2">D00501624</strain>
    </source>
</reference>
<sequence length="39" mass="3926">MYQVCECTTVAALAALAITRSADKVDSAALALPSLGSGR</sequence>